<sequence>MDGRGGCCIARYAIGSEPYDLSKADRIMLRFRPIAPKPASDGGVKPVSSGDSGGGSSDVSFIRAGRRKRKCHQSKVNGGGNANKRCTRRKKTSEKSVTHGGANAVTLSLLPEKPAVTDLMAVEKEKRQGPLWLSFSDGGGMFTPVVQRTVVISSCMTVERVTDAWIEGYGLGRSDEERKMNLVRDTCPGFISDGSGRVTWTNDAYRKMARDNIPVEEVSPEIINGDSSFHVMVRLVMRERPMLTSPGFTCRVKLQHTCQSRERGSSVTVPCDVWRMDHGGGFAWRLDVKAALCL</sequence>
<protein>
    <recommendedName>
        <fullName evidence="2">DUF7950 domain-containing protein</fullName>
    </recommendedName>
</protein>
<dbReference type="STRING" id="81985.R0FRI2"/>
<dbReference type="Proteomes" id="UP000029121">
    <property type="component" value="Unassembled WGS sequence"/>
</dbReference>
<proteinExistence type="predicted"/>
<dbReference type="eggNOG" id="ENOG502RNZZ">
    <property type="taxonomic scope" value="Eukaryota"/>
</dbReference>
<accession>R0FRI2</accession>
<evidence type="ECO:0000256" key="1">
    <source>
        <dbReference type="SAM" id="MobiDB-lite"/>
    </source>
</evidence>
<keyword evidence="4" id="KW-1185">Reference proteome</keyword>
<evidence type="ECO:0000313" key="3">
    <source>
        <dbReference type="EMBL" id="EOA25202.1"/>
    </source>
</evidence>
<dbReference type="PANTHER" id="PTHR33595">
    <property type="entry name" value="VON WILLEBRAND FACTOR A DOMAIN PROTEIN"/>
    <property type="match status" value="1"/>
</dbReference>
<feature type="region of interest" description="Disordered" evidence="1">
    <location>
        <begin position="35"/>
        <end position="100"/>
    </location>
</feature>
<evidence type="ECO:0000313" key="4">
    <source>
        <dbReference type="Proteomes" id="UP000029121"/>
    </source>
</evidence>
<feature type="compositionally biased region" description="Low complexity" evidence="1">
    <location>
        <begin position="40"/>
        <end position="50"/>
    </location>
</feature>
<evidence type="ECO:0000259" key="2">
    <source>
        <dbReference type="Pfam" id="PF25821"/>
    </source>
</evidence>
<dbReference type="PANTHER" id="PTHR33595:SF13">
    <property type="entry name" value="(RAPE) HYPOTHETICAL PROTEIN"/>
    <property type="match status" value="1"/>
</dbReference>
<dbReference type="InterPro" id="IPR057710">
    <property type="entry name" value="DUF7950"/>
</dbReference>
<name>R0FRI2_9BRAS</name>
<dbReference type="OrthoDB" id="1898295at2759"/>
<dbReference type="AlphaFoldDB" id="R0FRI2"/>
<dbReference type="EMBL" id="KB870809">
    <property type="protein sequence ID" value="EOA25202.1"/>
    <property type="molecule type" value="Genomic_DNA"/>
</dbReference>
<organism evidence="3 4">
    <name type="scientific">Capsella rubella</name>
    <dbReference type="NCBI Taxonomy" id="81985"/>
    <lineage>
        <taxon>Eukaryota</taxon>
        <taxon>Viridiplantae</taxon>
        <taxon>Streptophyta</taxon>
        <taxon>Embryophyta</taxon>
        <taxon>Tracheophyta</taxon>
        <taxon>Spermatophyta</taxon>
        <taxon>Magnoliopsida</taxon>
        <taxon>eudicotyledons</taxon>
        <taxon>Gunneridae</taxon>
        <taxon>Pentapetalae</taxon>
        <taxon>rosids</taxon>
        <taxon>malvids</taxon>
        <taxon>Brassicales</taxon>
        <taxon>Brassicaceae</taxon>
        <taxon>Camelineae</taxon>
        <taxon>Capsella</taxon>
    </lineage>
</organism>
<gene>
    <name evidence="3" type="ORF">CARUB_v10018515mg</name>
</gene>
<feature type="compositionally biased region" description="Basic residues" evidence="1">
    <location>
        <begin position="64"/>
        <end position="73"/>
    </location>
</feature>
<dbReference type="Pfam" id="PF25821">
    <property type="entry name" value="DUF7950"/>
    <property type="match status" value="1"/>
</dbReference>
<reference evidence="4" key="1">
    <citation type="journal article" date="2013" name="Nat. Genet.">
        <title>The Capsella rubella genome and the genomic consequences of rapid mating system evolution.</title>
        <authorList>
            <person name="Slotte T."/>
            <person name="Hazzouri K.M."/>
            <person name="Agren J.A."/>
            <person name="Koenig D."/>
            <person name="Maumus F."/>
            <person name="Guo Y.L."/>
            <person name="Steige K."/>
            <person name="Platts A.E."/>
            <person name="Escobar J.S."/>
            <person name="Newman L.K."/>
            <person name="Wang W."/>
            <person name="Mandakova T."/>
            <person name="Vello E."/>
            <person name="Smith L.M."/>
            <person name="Henz S.R."/>
            <person name="Steffen J."/>
            <person name="Takuno S."/>
            <person name="Brandvain Y."/>
            <person name="Coop G."/>
            <person name="Andolfatto P."/>
            <person name="Hu T.T."/>
            <person name="Blanchette M."/>
            <person name="Clark R.M."/>
            <person name="Quesneville H."/>
            <person name="Nordborg M."/>
            <person name="Gaut B.S."/>
            <person name="Lysak M.A."/>
            <person name="Jenkins J."/>
            <person name="Grimwood J."/>
            <person name="Chapman J."/>
            <person name="Prochnik S."/>
            <person name="Shu S."/>
            <person name="Rokhsar D."/>
            <person name="Schmutz J."/>
            <person name="Weigel D."/>
            <person name="Wright S.I."/>
        </authorList>
    </citation>
    <scope>NUCLEOTIDE SEQUENCE [LARGE SCALE GENOMIC DNA]</scope>
    <source>
        <strain evidence="4">cv. Monte Gargano</strain>
    </source>
</reference>
<dbReference type="KEGG" id="crb:17886189"/>
<feature type="domain" description="DUF7950" evidence="2">
    <location>
        <begin position="153"/>
        <end position="293"/>
    </location>
</feature>